<evidence type="ECO:0000256" key="3">
    <source>
        <dbReference type="ARBA" id="ARBA00022837"/>
    </source>
</evidence>
<dbReference type="PANTHER" id="PTHR12143">
    <property type="entry name" value="PEPTIDE N-GLYCANASE PNGASE -RELATED"/>
    <property type="match status" value="1"/>
</dbReference>
<evidence type="ECO:0000313" key="6">
    <source>
        <dbReference type="Proteomes" id="UP001225072"/>
    </source>
</evidence>
<evidence type="ECO:0000256" key="1">
    <source>
        <dbReference type="ARBA" id="ARBA00001913"/>
    </source>
</evidence>
<evidence type="ECO:0000313" key="5">
    <source>
        <dbReference type="EMBL" id="MDQ1098225.1"/>
    </source>
</evidence>
<comment type="subunit">
    <text evidence="2">Monomer.</text>
</comment>
<dbReference type="PANTHER" id="PTHR12143:SF43">
    <property type="entry name" value="PUTATIVE-RELATED"/>
    <property type="match status" value="1"/>
</dbReference>
<dbReference type="InterPro" id="IPR050883">
    <property type="entry name" value="PNGase"/>
</dbReference>
<dbReference type="InterPro" id="IPR014718">
    <property type="entry name" value="GH-type_carb-bd"/>
</dbReference>
<dbReference type="EMBL" id="JAUTAL010000001">
    <property type="protein sequence ID" value="MDQ1098225.1"/>
    <property type="molecule type" value="Genomic_DNA"/>
</dbReference>
<dbReference type="Pfam" id="PF17678">
    <property type="entry name" value="Glyco_hydro_92N"/>
    <property type="match status" value="1"/>
</dbReference>
<comment type="cofactor">
    <cofactor evidence="1">
        <name>Ca(2+)</name>
        <dbReference type="ChEBI" id="CHEBI:29108"/>
    </cofactor>
</comment>
<organism evidence="5 6">
    <name type="scientific">Chryseobacterium camelliae</name>
    <dbReference type="NCBI Taxonomy" id="1265445"/>
    <lineage>
        <taxon>Bacteria</taxon>
        <taxon>Pseudomonadati</taxon>
        <taxon>Bacteroidota</taxon>
        <taxon>Flavobacteriia</taxon>
        <taxon>Flavobacteriales</taxon>
        <taxon>Weeksellaceae</taxon>
        <taxon>Chryseobacterium group</taxon>
        <taxon>Chryseobacterium</taxon>
    </lineage>
</organism>
<comment type="caution">
    <text evidence="5">The sequence shown here is derived from an EMBL/GenBank/DDBJ whole genome shotgun (WGS) entry which is preliminary data.</text>
</comment>
<dbReference type="Gene3D" id="2.70.98.10">
    <property type="match status" value="1"/>
</dbReference>
<evidence type="ECO:0000259" key="4">
    <source>
        <dbReference type="Pfam" id="PF17678"/>
    </source>
</evidence>
<sequence>MKKHLLLIVIFSFIALKSQWVENAVPNPEELVNPLIGTLSKPSLSNGNTYPAVAVPHGMNLWTPQTGKNGNGWQYTYDADKIRGIKQTHQPSPWMNDYGMFSIMPITGKMRFSEDERASWFSHKSEISKPYYYSVYLSDHNVKAEITPTERAAQLRLTYPDSKNSWFVVDAFDRGSAITIIPSQNKITGYSTRYSRGKLTGFKNYFVIYADKPFTRYSAWKDKDFVQGALEITGDHCGAVVGFATKKGEKVHPQGCFFIHQPGTGRTEFTEGTK</sequence>
<accession>A0ABU0TPH2</accession>
<dbReference type="Proteomes" id="UP001225072">
    <property type="component" value="Unassembled WGS sequence"/>
</dbReference>
<name>A0ABU0TPH2_9FLAO</name>
<keyword evidence="6" id="KW-1185">Reference proteome</keyword>
<evidence type="ECO:0000256" key="2">
    <source>
        <dbReference type="ARBA" id="ARBA00011245"/>
    </source>
</evidence>
<keyword evidence="3" id="KW-0106">Calcium</keyword>
<reference evidence="5 6" key="1">
    <citation type="submission" date="2023-07" db="EMBL/GenBank/DDBJ databases">
        <title>Functional and genomic diversity of the sorghum phyllosphere microbiome.</title>
        <authorList>
            <person name="Shade A."/>
        </authorList>
    </citation>
    <scope>NUCLEOTIDE SEQUENCE [LARGE SCALE GENOMIC DNA]</scope>
    <source>
        <strain evidence="5 6">SORGH_AS_1064</strain>
    </source>
</reference>
<protein>
    <submittedName>
        <fullName evidence="5">Alpha-1,2-mannosidase</fullName>
    </submittedName>
</protein>
<dbReference type="InterPro" id="IPR041371">
    <property type="entry name" value="GH92_N"/>
</dbReference>
<feature type="domain" description="Glycosyl hydrolase family 92 N-terminal" evidence="4">
    <location>
        <begin position="31"/>
        <end position="252"/>
    </location>
</feature>
<proteinExistence type="predicted"/>
<gene>
    <name evidence="5" type="ORF">QE404_003372</name>
</gene>